<accession>A0A165DVQ8</accession>
<organism evidence="1 2">
    <name type="scientific">Laetiporus sulphureus 93-53</name>
    <dbReference type="NCBI Taxonomy" id="1314785"/>
    <lineage>
        <taxon>Eukaryota</taxon>
        <taxon>Fungi</taxon>
        <taxon>Dikarya</taxon>
        <taxon>Basidiomycota</taxon>
        <taxon>Agaricomycotina</taxon>
        <taxon>Agaricomycetes</taxon>
        <taxon>Polyporales</taxon>
        <taxon>Laetiporus</taxon>
    </lineage>
</organism>
<name>A0A165DVQ8_9APHY</name>
<dbReference type="RefSeq" id="XP_040763466.1">
    <property type="nucleotide sequence ID" value="XM_040912662.1"/>
</dbReference>
<reference evidence="1 2" key="1">
    <citation type="journal article" date="2016" name="Mol. Biol. Evol.">
        <title>Comparative Genomics of Early-Diverging Mushroom-Forming Fungi Provides Insights into the Origins of Lignocellulose Decay Capabilities.</title>
        <authorList>
            <person name="Nagy L.G."/>
            <person name="Riley R."/>
            <person name="Tritt A."/>
            <person name="Adam C."/>
            <person name="Daum C."/>
            <person name="Floudas D."/>
            <person name="Sun H."/>
            <person name="Yadav J.S."/>
            <person name="Pangilinan J."/>
            <person name="Larsson K.H."/>
            <person name="Matsuura K."/>
            <person name="Barry K."/>
            <person name="Labutti K."/>
            <person name="Kuo R."/>
            <person name="Ohm R.A."/>
            <person name="Bhattacharya S.S."/>
            <person name="Shirouzu T."/>
            <person name="Yoshinaga Y."/>
            <person name="Martin F.M."/>
            <person name="Grigoriev I.V."/>
            <person name="Hibbett D.S."/>
        </authorList>
    </citation>
    <scope>NUCLEOTIDE SEQUENCE [LARGE SCALE GENOMIC DNA]</scope>
    <source>
        <strain evidence="1 2">93-53</strain>
    </source>
</reference>
<dbReference type="OrthoDB" id="192611at2759"/>
<dbReference type="AlphaFoldDB" id="A0A165DVQ8"/>
<gene>
    <name evidence="1" type="ORF">LAESUDRAFT_759960</name>
</gene>
<dbReference type="GeneID" id="63829690"/>
<sequence length="177" mass="18541">MPSNRGDKTSGTPVVAVSSPKADETPLVLSYNEILFMIGSTPVRPIACSQSSTLDSESHAGVRSDLFNGPLEETLITDFFIGSAQAEVLPCAIDEPVLERDAQLTSSADPEDNSDIPSRGLLTEAANGSTAGARLSAHHSIREVNLVVMTIAASHSSHGTWAAEAGELRAWPSSLLA</sequence>
<protein>
    <submittedName>
        <fullName evidence="1">Uncharacterized protein</fullName>
    </submittedName>
</protein>
<dbReference type="Proteomes" id="UP000076871">
    <property type="component" value="Unassembled WGS sequence"/>
</dbReference>
<evidence type="ECO:0000313" key="2">
    <source>
        <dbReference type="Proteomes" id="UP000076871"/>
    </source>
</evidence>
<dbReference type="EMBL" id="KV427628">
    <property type="protein sequence ID" value="KZT05726.1"/>
    <property type="molecule type" value="Genomic_DNA"/>
</dbReference>
<keyword evidence="2" id="KW-1185">Reference proteome</keyword>
<evidence type="ECO:0000313" key="1">
    <source>
        <dbReference type="EMBL" id="KZT05726.1"/>
    </source>
</evidence>
<dbReference type="InParanoid" id="A0A165DVQ8"/>
<proteinExistence type="predicted"/>